<proteinExistence type="predicted"/>
<dbReference type="PANTHER" id="PTHR42951">
    <property type="entry name" value="METALLO-BETA-LACTAMASE DOMAIN-CONTAINING"/>
    <property type="match status" value="1"/>
</dbReference>
<dbReference type="EMBL" id="WBKO01000001">
    <property type="protein sequence ID" value="MDV2481123.1"/>
    <property type="molecule type" value="Genomic_DNA"/>
</dbReference>
<feature type="domain" description="Metallo-beta-lactamase" evidence="1">
    <location>
        <begin position="52"/>
        <end position="257"/>
    </location>
</feature>
<accession>A0ABU3WZ93</accession>
<evidence type="ECO:0000313" key="3">
    <source>
        <dbReference type="Proteomes" id="UP001281203"/>
    </source>
</evidence>
<dbReference type="Proteomes" id="UP001281203">
    <property type="component" value="Unassembled WGS sequence"/>
</dbReference>
<gene>
    <name evidence="2" type="ORF">F8E02_03675</name>
</gene>
<evidence type="ECO:0000313" key="2">
    <source>
        <dbReference type="EMBL" id="MDV2481123.1"/>
    </source>
</evidence>
<dbReference type="SUPFAM" id="SSF56281">
    <property type="entry name" value="Metallo-hydrolase/oxidoreductase"/>
    <property type="match status" value="1"/>
</dbReference>
<organism evidence="2 3">
    <name type="scientific">Methanoculleus caldifontis</name>
    <dbReference type="NCBI Taxonomy" id="2651577"/>
    <lineage>
        <taxon>Archaea</taxon>
        <taxon>Methanobacteriati</taxon>
        <taxon>Methanobacteriota</taxon>
        <taxon>Stenosarchaea group</taxon>
        <taxon>Methanomicrobia</taxon>
        <taxon>Methanomicrobiales</taxon>
        <taxon>Methanomicrobiaceae</taxon>
        <taxon>Methanoculleus</taxon>
    </lineage>
</organism>
<dbReference type="CDD" id="cd06262">
    <property type="entry name" value="metallo-hydrolase-like_MBL-fold"/>
    <property type="match status" value="1"/>
</dbReference>
<sequence>MSDIRLVFLLRVPILLHQPGCCGMLEDQRWQPVPGTAGAEIYPFLRKPDVTCSNAYVIRTPGEILIVDTGADAGQMDRILELVEETIREAPRPVFLFITHCHADHCYQAIRDRRFRSLPDLTVAAEEEGARALESADPARTVAEIMGWEVEPLPVGLPLLTVRDREALEAGDGIVLHRQRIPLRSGDTLHVYHTPGHSDDSICIRFGDLLFIGDLLFATSPGVAGLVGWDQPALLATVGRVRWILACEPVSLCCPGHGRCVPAAAMPALLDRLAGDAGRLSDIGTFDRQRLDDSLEHAVDLLQEASRIFSVIAGRLYALAYRLDDLGEAEEARRYLDLLESDRIDEFLAEFSRFVDEFRAGEKLEVQLVLKAVQVIQRIEAHFAGDRLNHVVDASLLRRAGRLLTDFMNTIMGYRETACLSAVDLPPVLRDLVGGISTPPFSDEAFIEAADDPAAYRDGLVARLAYLPLFEGVDLSVETDGPLPPVLVDRERFFDEVVGVLEDLAAAGAREVRLSLRQEGDRIGLRVRGPAPLSGRKLRFYRRKFGLAGASLDPGADGAALLLLLRPAAS</sequence>
<dbReference type="InterPro" id="IPR036866">
    <property type="entry name" value="RibonucZ/Hydroxyglut_hydro"/>
</dbReference>
<evidence type="ECO:0000259" key="1">
    <source>
        <dbReference type="SMART" id="SM00849"/>
    </source>
</evidence>
<dbReference type="SMART" id="SM00849">
    <property type="entry name" value="Lactamase_B"/>
    <property type="match status" value="1"/>
</dbReference>
<dbReference type="Gene3D" id="3.60.15.10">
    <property type="entry name" value="Ribonuclease Z/Hydroxyacylglutathione hydrolase-like"/>
    <property type="match status" value="1"/>
</dbReference>
<name>A0ABU3WZ93_9EURY</name>
<keyword evidence="3" id="KW-1185">Reference proteome</keyword>
<comment type="caution">
    <text evidence="2">The sequence shown here is derived from an EMBL/GenBank/DDBJ whole genome shotgun (WGS) entry which is preliminary data.</text>
</comment>
<dbReference type="InterPro" id="IPR001279">
    <property type="entry name" value="Metallo-B-lactamas"/>
</dbReference>
<protein>
    <submittedName>
        <fullName evidence="2">MBL fold metallo-hydrolase</fullName>
    </submittedName>
</protein>
<dbReference type="InterPro" id="IPR050855">
    <property type="entry name" value="NDM-1-like"/>
</dbReference>
<dbReference type="PANTHER" id="PTHR42951:SF4">
    <property type="entry name" value="ACYL-COENZYME A THIOESTERASE MBLAC2"/>
    <property type="match status" value="1"/>
</dbReference>
<reference evidence="2 3" key="1">
    <citation type="submission" date="2019-10" db="EMBL/GenBank/DDBJ databases">
        <title>Isolation and characterization of Methanoculleus sp. Wushi-C6 from a hot spring well.</title>
        <authorList>
            <person name="Chen S.-C."/>
            <person name="Lan Z.-H."/>
            <person name="You Y.-T."/>
            <person name="Lai M.-C."/>
        </authorList>
    </citation>
    <scope>NUCLEOTIDE SEQUENCE [LARGE SCALE GENOMIC DNA]</scope>
    <source>
        <strain evidence="2 3">Wushi-C6</strain>
    </source>
</reference>
<dbReference type="Pfam" id="PF00753">
    <property type="entry name" value="Lactamase_B"/>
    <property type="match status" value="1"/>
</dbReference>